<dbReference type="Gene3D" id="3.10.129.10">
    <property type="entry name" value="Hotdog Thioesterase"/>
    <property type="match status" value="1"/>
</dbReference>
<reference evidence="2" key="1">
    <citation type="submission" date="2018-05" db="EMBL/GenBank/DDBJ databases">
        <authorList>
            <person name="Lanie J.A."/>
            <person name="Ng W.-L."/>
            <person name="Kazmierczak K.M."/>
            <person name="Andrzejewski T.M."/>
            <person name="Davidsen T.M."/>
            <person name="Wayne K.J."/>
            <person name="Tettelin H."/>
            <person name="Glass J.I."/>
            <person name="Rusch D."/>
            <person name="Podicherti R."/>
            <person name="Tsui H.-C.T."/>
            <person name="Winkler M.E."/>
        </authorList>
    </citation>
    <scope>NUCLEOTIDE SEQUENCE</scope>
</reference>
<feature type="domain" description="MaoC-like" evidence="1">
    <location>
        <begin position="9"/>
        <end position="114"/>
    </location>
</feature>
<organism evidence="2">
    <name type="scientific">marine metagenome</name>
    <dbReference type="NCBI Taxonomy" id="408172"/>
    <lineage>
        <taxon>unclassified sequences</taxon>
        <taxon>metagenomes</taxon>
        <taxon>ecological metagenomes</taxon>
    </lineage>
</organism>
<dbReference type="AlphaFoldDB" id="A0A381SSG2"/>
<dbReference type="InterPro" id="IPR029069">
    <property type="entry name" value="HotDog_dom_sf"/>
</dbReference>
<dbReference type="EMBL" id="UINC01003512">
    <property type="protein sequence ID" value="SVA06975.1"/>
    <property type="molecule type" value="Genomic_DNA"/>
</dbReference>
<dbReference type="InterPro" id="IPR002539">
    <property type="entry name" value="MaoC-like_dom"/>
</dbReference>
<sequence length="154" mass="16885">MTEALTDLVGTDRGTSRWFETSQADVDTHAETVGDGGWIHNDVERSATGPYGDTLLQGSLMISNLARMARDLEWPTVGILNRFHYGFDRVRFVHQVPTGSRIRGRFAVTGAIPKGDDGLDTLVTMSATIEAELPDSRIVTAVVAEMLAYFVAKR</sequence>
<dbReference type="PANTHER" id="PTHR42993">
    <property type="entry name" value="MAOC-LIKE DEHYDRATASE DOMAIN-CONTAINING PROTEIN"/>
    <property type="match status" value="1"/>
</dbReference>
<proteinExistence type="predicted"/>
<accession>A0A381SSG2</accession>
<evidence type="ECO:0000259" key="1">
    <source>
        <dbReference type="Pfam" id="PF01575"/>
    </source>
</evidence>
<dbReference type="SUPFAM" id="SSF54637">
    <property type="entry name" value="Thioesterase/thiol ester dehydrase-isomerase"/>
    <property type="match status" value="1"/>
</dbReference>
<protein>
    <recommendedName>
        <fullName evidence="1">MaoC-like domain-containing protein</fullName>
    </recommendedName>
</protein>
<gene>
    <name evidence="2" type="ORF">METZ01_LOCUS59829</name>
</gene>
<dbReference type="PANTHER" id="PTHR42993:SF1">
    <property type="entry name" value="MAOC-LIKE DEHYDRATASE DOMAIN-CONTAINING PROTEIN"/>
    <property type="match status" value="1"/>
</dbReference>
<dbReference type="Pfam" id="PF01575">
    <property type="entry name" value="MaoC_dehydratas"/>
    <property type="match status" value="1"/>
</dbReference>
<evidence type="ECO:0000313" key="2">
    <source>
        <dbReference type="EMBL" id="SVA06975.1"/>
    </source>
</evidence>
<name>A0A381SSG2_9ZZZZ</name>